<sequence>MALSIALPLSGIEAEHFYALGVRILYEQGLRTLNGIGPLSPSIGSESSGISSLTPSLESDFVTNNPTPSSTGPSSLANSTEDSRHCDRLNDIETVNVPCKIIYCGRDILNLGANIREPSWQIRIPFTCTHNNVTDNSSKYNLLSEKALTEEYPMKKCSECGFSELSLSSCF</sequence>
<feature type="compositionally biased region" description="Low complexity" evidence="1">
    <location>
        <begin position="50"/>
        <end position="75"/>
    </location>
</feature>
<accession>A0A834NLP9</accession>
<protein>
    <submittedName>
        <fullName evidence="2">Uncharacterized protein</fullName>
    </submittedName>
</protein>
<keyword evidence="3" id="KW-1185">Reference proteome</keyword>
<organism evidence="2 3">
    <name type="scientific">Vespula vulgaris</name>
    <name type="common">Yellow jacket</name>
    <name type="synonym">Wasp</name>
    <dbReference type="NCBI Taxonomy" id="7454"/>
    <lineage>
        <taxon>Eukaryota</taxon>
        <taxon>Metazoa</taxon>
        <taxon>Ecdysozoa</taxon>
        <taxon>Arthropoda</taxon>
        <taxon>Hexapoda</taxon>
        <taxon>Insecta</taxon>
        <taxon>Pterygota</taxon>
        <taxon>Neoptera</taxon>
        <taxon>Endopterygota</taxon>
        <taxon>Hymenoptera</taxon>
        <taxon>Apocrita</taxon>
        <taxon>Aculeata</taxon>
        <taxon>Vespoidea</taxon>
        <taxon>Vespidae</taxon>
        <taxon>Vespinae</taxon>
        <taxon>Vespula</taxon>
    </lineage>
</organism>
<evidence type="ECO:0000313" key="2">
    <source>
        <dbReference type="EMBL" id="KAF7412518.1"/>
    </source>
</evidence>
<comment type="caution">
    <text evidence="2">The sequence shown here is derived from an EMBL/GenBank/DDBJ whole genome shotgun (WGS) entry which is preliminary data.</text>
</comment>
<dbReference type="EMBL" id="JACSEA010000001">
    <property type="protein sequence ID" value="KAF7412518.1"/>
    <property type="molecule type" value="Genomic_DNA"/>
</dbReference>
<evidence type="ECO:0000256" key="1">
    <source>
        <dbReference type="SAM" id="MobiDB-lite"/>
    </source>
</evidence>
<reference evidence="2" key="1">
    <citation type="journal article" date="2020" name="G3 (Bethesda)">
        <title>High-Quality Assemblies for Three Invasive Social Wasps from the &lt;i&gt;Vespula&lt;/i&gt; Genus.</title>
        <authorList>
            <person name="Harrop T.W.R."/>
            <person name="Guhlin J."/>
            <person name="McLaughlin G.M."/>
            <person name="Permina E."/>
            <person name="Stockwell P."/>
            <person name="Gilligan J."/>
            <person name="Le Lec M.F."/>
            <person name="Gruber M.A.M."/>
            <person name="Quinn O."/>
            <person name="Lovegrove M."/>
            <person name="Duncan E.J."/>
            <person name="Remnant E.J."/>
            <person name="Van Eeckhoven J."/>
            <person name="Graham B."/>
            <person name="Knapp R.A."/>
            <person name="Langford K.W."/>
            <person name="Kronenberg Z."/>
            <person name="Press M.O."/>
            <person name="Eacker S.M."/>
            <person name="Wilson-Rankin E.E."/>
            <person name="Purcell J."/>
            <person name="Lester P.J."/>
            <person name="Dearden P.K."/>
        </authorList>
    </citation>
    <scope>NUCLEOTIDE SEQUENCE</scope>
    <source>
        <strain evidence="2">Marl-1</strain>
    </source>
</reference>
<proteinExistence type="predicted"/>
<dbReference type="AlphaFoldDB" id="A0A834NLP9"/>
<evidence type="ECO:0000313" key="3">
    <source>
        <dbReference type="Proteomes" id="UP000614350"/>
    </source>
</evidence>
<feature type="region of interest" description="Disordered" evidence="1">
    <location>
        <begin position="50"/>
        <end position="82"/>
    </location>
</feature>
<dbReference type="Proteomes" id="UP000614350">
    <property type="component" value="Unassembled WGS sequence"/>
</dbReference>
<gene>
    <name evidence="2" type="ORF">HZH66_001414</name>
</gene>
<name>A0A834NLP9_VESVU</name>